<gene>
    <name evidence="3" type="ORF">FB474_0769</name>
</gene>
<dbReference type="PIRSF" id="PIRSF010256">
    <property type="entry name" value="CoxE_vWa"/>
    <property type="match status" value="1"/>
</dbReference>
<name>A0A542ZGF4_9MICO</name>
<dbReference type="AlphaFoldDB" id="A0A542ZGF4"/>
<dbReference type="InterPro" id="IPR008912">
    <property type="entry name" value="Uncharacterised_CoxE"/>
</dbReference>
<sequence length="401" mass="43542">MSAGVPADLASVFGLFGRELHRAGIPVSPSESAQLARVVEVCDPLTVDQLYWCARVSLLRSPDQVPEFNAVFALVFRGLADVAEHRGQEPSALRSESRPPRQAAGEQGSERPPTGPAGTRAGRAGEEGSESEPHALRALASSEERLRHADLGALGDAELAELAPLLHRLLTTLPTRRTRRRHRHPRGDRLDVRATIRRSIRSGGDPVLAVRRSRRRRPRRLVALLDISGSMEPYARAWLHLLWGAATVARAEVFVFGTRLTRLTPVLRTRSPQQALTQAGRAMPDWSGGTRIGHNLKAFMHRYGRSGMAHGAVVLVVSDGWERDDPAVLGAQMEAIARRAHRVVWVNPRVAAPGFLPDTGGMQAALPFCDALLSGHSVEALTEVVAALGGDRQVSGRHTGR</sequence>
<dbReference type="Proteomes" id="UP000319514">
    <property type="component" value="Unassembled WGS sequence"/>
</dbReference>
<feature type="region of interest" description="Disordered" evidence="1">
    <location>
        <begin position="87"/>
        <end position="135"/>
    </location>
</feature>
<dbReference type="InterPro" id="IPR036465">
    <property type="entry name" value="vWFA_dom_sf"/>
</dbReference>
<dbReference type="SUPFAM" id="SSF53300">
    <property type="entry name" value="vWA-like"/>
    <property type="match status" value="1"/>
</dbReference>
<reference evidence="3 4" key="1">
    <citation type="submission" date="2019-06" db="EMBL/GenBank/DDBJ databases">
        <title>Sequencing the genomes of 1000 actinobacteria strains.</title>
        <authorList>
            <person name="Klenk H.-P."/>
        </authorList>
    </citation>
    <scope>NUCLEOTIDE SEQUENCE [LARGE SCALE GENOMIC DNA]</scope>
    <source>
        <strain evidence="3 4">DSM 18082</strain>
    </source>
</reference>
<evidence type="ECO:0000313" key="4">
    <source>
        <dbReference type="Proteomes" id="UP000319514"/>
    </source>
</evidence>
<dbReference type="PANTHER" id="PTHR39338">
    <property type="entry name" value="BLL5662 PROTEIN-RELATED"/>
    <property type="match status" value="1"/>
</dbReference>
<protein>
    <recommendedName>
        <fullName evidence="2">VWFA domain-containing protein</fullName>
    </recommendedName>
</protein>
<dbReference type="Gene3D" id="3.40.50.410">
    <property type="entry name" value="von Willebrand factor, type A domain"/>
    <property type="match status" value="1"/>
</dbReference>
<dbReference type="SMART" id="SM00327">
    <property type="entry name" value="VWA"/>
    <property type="match status" value="1"/>
</dbReference>
<feature type="domain" description="VWFA" evidence="2">
    <location>
        <begin position="218"/>
        <end position="379"/>
    </location>
</feature>
<comment type="caution">
    <text evidence="3">The sequence shown here is derived from an EMBL/GenBank/DDBJ whole genome shotgun (WGS) entry which is preliminary data.</text>
</comment>
<dbReference type="InterPro" id="IPR002035">
    <property type="entry name" value="VWF_A"/>
</dbReference>
<dbReference type="CDD" id="cd00198">
    <property type="entry name" value="vWFA"/>
    <property type="match status" value="1"/>
</dbReference>
<feature type="compositionally biased region" description="Basic and acidic residues" evidence="1">
    <location>
        <begin position="123"/>
        <end position="135"/>
    </location>
</feature>
<evidence type="ECO:0000259" key="2">
    <source>
        <dbReference type="SMART" id="SM00327"/>
    </source>
</evidence>
<evidence type="ECO:0000256" key="1">
    <source>
        <dbReference type="SAM" id="MobiDB-lite"/>
    </source>
</evidence>
<dbReference type="OrthoDB" id="9790469at2"/>
<dbReference type="RefSeq" id="WP_141787438.1">
    <property type="nucleotide sequence ID" value="NZ_BAAAKX010000013.1"/>
</dbReference>
<dbReference type="EMBL" id="VFOQ01000001">
    <property type="protein sequence ID" value="TQL59415.1"/>
    <property type="molecule type" value="Genomic_DNA"/>
</dbReference>
<dbReference type="PANTHER" id="PTHR39338:SF6">
    <property type="entry name" value="BLL5662 PROTEIN"/>
    <property type="match status" value="1"/>
</dbReference>
<accession>A0A542ZGF4</accession>
<evidence type="ECO:0000313" key="3">
    <source>
        <dbReference type="EMBL" id="TQL59415.1"/>
    </source>
</evidence>
<dbReference type="Pfam" id="PF05762">
    <property type="entry name" value="VWA_CoxE"/>
    <property type="match status" value="1"/>
</dbReference>
<proteinExistence type="predicted"/>
<organism evidence="3 4">
    <name type="scientific">Oryzihumus leptocrescens</name>
    <dbReference type="NCBI Taxonomy" id="297536"/>
    <lineage>
        <taxon>Bacteria</taxon>
        <taxon>Bacillati</taxon>
        <taxon>Actinomycetota</taxon>
        <taxon>Actinomycetes</taxon>
        <taxon>Micrococcales</taxon>
        <taxon>Intrasporangiaceae</taxon>
        <taxon>Oryzihumus</taxon>
    </lineage>
</organism>
<keyword evidence="4" id="KW-1185">Reference proteome</keyword>
<dbReference type="InterPro" id="IPR011195">
    <property type="entry name" value="UCP010256"/>
</dbReference>